<proteinExistence type="predicted"/>
<accession>A0A1G9QWB1</accession>
<keyword evidence="2" id="KW-1185">Reference proteome</keyword>
<evidence type="ECO:0008006" key="3">
    <source>
        <dbReference type="Google" id="ProtNLM"/>
    </source>
</evidence>
<sequence>MTRDEAIQAITEKVQLRKAQQITDTANLTFFAEKLVVDILDYCHRDDFPPSLVYTVADLICKRIDDEVKAVAGAPGPLKRLQQNDTTYEWAVNAANAAGLLSDADFDSIKPKLNRWRKVVWS</sequence>
<dbReference type="RefSeq" id="WP_091647542.1">
    <property type="nucleotide sequence ID" value="NZ_FNHQ01000002.1"/>
</dbReference>
<dbReference type="AlphaFoldDB" id="A0A1G9QWB1"/>
<dbReference type="OrthoDB" id="1629552at2"/>
<evidence type="ECO:0000313" key="2">
    <source>
        <dbReference type="Proteomes" id="UP000199309"/>
    </source>
</evidence>
<gene>
    <name evidence="1" type="ORF">SAMN05660299_00294</name>
</gene>
<dbReference type="EMBL" id="FNHQ01000002">
    <property type="protein sequence ID" value="SDM14887.1"/>
    <property type="molecule type" value="Genomic_DNA"/>
</dbReference>
<reference evidence="1 2" key="1">
    <citation type="submission" date="2016-10" db="EMBL/GenBank/DDBJ databases">
        <authorList>
            <person name="de Groot N.N."/>
        </authorList>
    </citation>
    <scope>NUCLEOTIDE SEQUENCE [LARGE SCALE GENOMIC DNA]</scope>
    <source>
        <strain evidence="1 2">DSM 16981</strain>
    </source>
</reference>
<organism evidence="1 2">
    <name type="scientific">Megasphaera paucivorans</name>
    <dbReference type="NCBI Taxonomy" id="349095"/>
    <lineage>
        <taxon>Bacteria</taxon>
        <taxon>Bacillati</taxon>
        <taxon>Bacillota</taxon>
        <taxon>Negativicutes</taxon>
        <taxon>Veillonellales</taxon>
        <taxon>Veillonellaceae</taxon>
        <taxon>Megasphaera</taxon>
    </lineage>
</organism>
<dbReference type="STRING" id="349095.SAMN05660299_00294"/>
<evidence type="ECO:0000313" key="1">
    <source>
        <dbReference type="EMBL" id="SDM14887.1"/>
    </source>
</evidence>
<dbReference type="Proteomes" id="UP000199309">
    <property type="component" value="Unassembled WGS sequence"/>
</dbReference>
<protein>
    <recommendedName>
        <fullName evidence="3">Phage gp6-like head-tail connector protein</fullName>
    </recommendedName>
</protein>
<name>A0A1G9QWB1_9FIRM</name>